<accession>A0A7C4PYA7</accession>
<dbReference type="GO" id="GO:0051607">
    <property type="term" value="P:defense response to virus"/>
    <property type="evidence" value="ECO:0007669"/>
    <property type="project" value="UniProtKB-KW"/>
</dbReference>
<dbReference type="AlphaFoldDB" id="A0A7C4PYA7"/>
<proteinExistence type="predicted"/>
<reference evidence="2" key="1">
    <citation type="journal article" date="2020" name="mSystems">
        <title>Genome- and Community-Level Interaction Insights into Carbon Utilization and Element Cycling Functions of Hydrothermarchaeota in Hydrothermal Sediment.</title>
        <authorList>
            <person name="Zhou Z."/>
            <person name="Liu Y."/>
            <person name="Xu W."/>
            <person name="Pan J."/>
            <person name="Luo Z.H."/>
            <person name="Li M."/>
        </authorList>
    </citation>
    <scope>NUCLEOTIDE SEQUENCE [LARGE SCALE GENOMIC DNA]</scope>
    <source>
        <strain evidence="2">SpSt-556</strain>
    </source>
</reference>
<gene>
    <name evidence="2" type="primary">cas5</name>
    <name evidence="2" type="ORF">ENT17_10035</name>
</gene>
<dbReference type="CDD" id="cd09693">
    <property type="entry name" value="Cas5_I"/>
    <property type="match status" value="1"/>
</dbReference>
<evidence type="ECO:0000256" key="1">
    <source>
        <dbReference type="ARBA" id="ARBA00023118"/>
    </source>
</evidence>
<dbReference type="NCBIfam" id="TIGR02593">
    <property type="entry name" value="CRISPR_cas5"/>
    <property type="match status" value="1"/>
</dbReference>
<dbReference type="InterPro" id="IPR013422">
    <property type="entry name" value="CRISPR-assoc_prot_Cas5_N"/>
</dbReference>
<organism evidence="2">
    <name type="scientific">Bellilinea caldifistulae</name>
    <dbReference type="NCBI Taxonomy" id="360411"/>
    <lineage>
        <taxon>Bacteria</taxon>
        <taxon>Bacillati</taxon>
        <taxon>Chloroflexota</taxon>
        <taxon>Anaerolineae</taxon>
        <taxon>Anaerolineales</taxon>
        <taxon>Anaerolineaceae</taxon>
        <taxon>Bellilinea</taxon>
    </lineage>
</organism>
<comment type="caution">
    <text evidence="2">The sequence shown here is derived from an EMBL/GenBank/DDBJ whole genome shotgun (WGS) entry which is preliminary data.</text>
</comment>
<protein>
    <submittedName>
        <fullName evidence="2">CRISPR-associated protein Cas5</fullName>
    </submittedName>
</protein>
<name>A0A7C4PYA7_9CHLR</name>
<keyword evidence="1" id="KW-0051">Antiviral defense</keyword>
<sequence>MRVLKITAEGLTTSFRYPYYMIGVQPTYEMPPPATLYGHIAGALGEWFDPRGVRFAVRFSYRRKHTELETTYILSAASGSLKGFPNTPKTLEGEANPLKREILFFPRLTLYLNRPEWESAFRSPRYAACLGRSQDLITYRKVETLEIEPVEAAYLENTLLPYDFVRFSLAGRSVLMPRWLDTTRQRHPLFERYLILQRRIHTRNLMRPADAALPPIYADPGEPRIEDDPLGLVFHTWVED</sequence>
<evidence type="ECO:0000313" key="2">
    <source>
        <dbReference type="EMBL" id="HGS87945.1"/>
    </source>
</evidence>
<dbReference type="EMBL" id="DSXR01000098">
    <property type="protein sequence ID" value="HGS87945.1"/>
    <property type="molecule type" value="Genomic_DNA"/>
</dbReference>